<dbReference type="InterPro" id="IPR013595">
    <property type="entry name" value="Pept_S33_TAP-like_C"/>
</dbReference>
<dbReference type="InterPro" id="IPR029058">
    <property type="entry name" value="AB_hydrolase_fold"/>
</dbReference>
<sequence length="499" mass="49840">MNSDEPAAPAPSSAAPAPPPPSLLPPLIASRPQLDFVDCTAGQLARLGGAAVFAGRDLRLGCATVPVGGGYASGSVTSAAEVDVTRVSLGPAPDAPTVPIAVLGDPGRRSGVEQAVRLAARAPADLLDGRTLYGVDVRGAAAGGVDCITPTTRAAIADADPAAADPAALAPLAAAAATAARTCSQLLEDSLTEYDTATDADDLDQVRRALGAVRLHAVGLGGGAATLARWAQDHPEQQGRLVLDALPDPTAAAGLTADQRGDAARRALDAFAQNCVATGCALGADPRGAVTDLVARLRTAPLPASPSATGSVPGRRVTAGTVVSVLVPGLADPDGWPALATALAAARAGDPAGVLALADRAENDGGFDLGLVSACNDEAERPTVDQVAQAAARARGVDPVFGGWFAQRALVCSSWPVPTDPPTPLAGTAVPTLLLGTSADPLVPLAESQRVSAGMQGSALVSWLGTGHGAYPATPCISGIVDDYLLREDVPREETVCPP</sequence>
<gene>
    <name evidence="3" type="ORF">BJ983_002213</name>
</gene>
<dbReference type="RefSeq" id="WP_179793840.1">
    <property type="nucleotide sequence ID" value="NZ_BAABHP010000007.1"/>
</dbReference>
<dbReference type="Gene3D" id="3.40.50.1820">
    <property type="entry name" value="alpha/beta hydrolase"/>
    <property type="match status" value="2"/>
</dbReference>
<proteinExistence type="predicted"/>
<dbReference type="Pfam" id="PF08386">
    <property type="entry name" value="Abhydrolase_4"/>
    <property type="match status" value="1"/>
</dbReference>
<dbReference type="SUPFAM" id="SSF53474">
    <property type="entry name" value="alpha/beta-Hydrolases"/>
    <property type="match status" value="1"/>
</dbReference>
<organism evidence="3 4">
    <name type="scientific">Actinomycetospora corticicola</name>
    <dbReference type="NCBI Taxonomy" id="663602"/>
    <lineage>
        <taxon>Bacteria</taxon>
        <taxon>Bacillati</taxon>
        <taxon>Actinomycetota</taxon>
        <taxon>Actinomycetes</taxon>
        <taxon>Pseudonocardiales</taxon>
        <taxon>Pseudonocardiaceae</taxon>
        <taxon>Actinomycetospora</taxon>
    </lineage>
</organism>
<feature type="compositionally biased region" description="Low complexity" evidence="1">
    <location>
        <begin position="1"/>
        <end position="15"/>
    </location>
</feature>
<reference evidence="3 4" key="1">
    <citation type="submission" date="2020-07" db="EMBL/GenBank/DDBJ databases">
        <title>Sequencing the genomes of 1000 actinobacteria strains.</title>
        <authorList>
            <person name="Klenk H.-P."/>
        </authorList>
    </citation>
    <scope>NUCLEOTIDE SEQUENCE [LARGE SCALE GENOMIC DNA]</scope>
    <source>
        <strain evidence="3 4">DSM 45772</strain>
    </source>
</reference>
<protein>
    <submittedName>
        <fullName evidence="3">Pimeloyl-ACP methyl ester carboxylesterase</fullName>
    </submittedName>
</protein>
<dbReference type="EMBL" id="JACCBN010000001">
    <property type="protein sequence ID" value="NYD36111.1"/>
    <property type="molecule type" value="Genomic_DNA"/>
</dbReference>
<dbReference type="AlphaFoldDB" id="A0A7Y9J5K5"/>
<evidence type="ECO:0000313" key="3">
    <source>
        <dbReference type="EMBL" id="NYD36111.1"/>
    </source>
</evidence>
<feature type="region of interest" description="Disordered" evidence="1">
    <location>
        <begin position="1"/>
        <end position="25"/>
    </location>
</feature>
<evidence type="ECO:0000256" key="1">
    <source>
        <dbReference type="SAM" id="MobiDB-lite"/>
    </source>
</evidence>
<accession>A0A7Y9J5K5</accession>
<comment type="caution">
    <text evidence="3">The sequence shown here is derived from an EMBL/GenBank/DDBJ whole genome shotgun (WGS) entry which is preliminary data.</text>
</comment>
<evidence type="ECO:0000259" key="2">
    <source>
        <dbReference type="Pfam" id="PF08386"/>
    </source>
</evidence>
<feature type="domain" description="Peptidase S33 tripeptidyl aminopeptidase-like C-terminal" evidence="2">
    <location>
        <begin position="399"/>
        <end position="497"/>
    </location>
</feature>
<evidence type="ECO:0000313" key="4">
    <source>
        <dbReference type="Proteomes" id="UP000535890"/>
    </source>
</evidence>
<dbReference type="Proteomes" id="UP000535890">
    <property type="component" value="Unassembled WGS sequence"/>
</dbReference>
<name>A0A7Y9J5K5_9PSEU</name>
<keyword evidence="4" id="KW-1185">Reference proteome</keyword>